<dbReference type="Proteomes" id="UP000261640">
    <property type="component" value="Unplaced"/>
</dbReference>
<evidence type="ECO:0000313" key="2">
    <source>
        <dbReference type="Proteomes" id="UP000261640"/>
    </source>
</evidence>
<sequence length="74" mass="8655">YLLLLLLKPLEFPHCGTNKGLSYLKLSYYQPPNAPIFSEKVLEKKNCKPSSRWEAHYRQNGPSWCQKHLIPTHC</sequence>
<proteinExistence type="predicted"/>
<organism evidence="1 2">
    <name type="scientific">Mastacembelus armatus</name>
    <name type="common">zig-zag eel</name>
    <dbReference type="NCBI Taxonomy" id="205130"/>
    <lineage>
        <taxon>Eukaryota</taxon>
        <taxon>Metazoa</taxon>
        <taxon>Chordata</taxon>
        <taxon>Craniata</taxon>
        <taxon>Vertebrata</taxon>
        <taxon>Euteleostomi</taxon>
        <taxon>Actinopterygii</taxon>
        <taxon>Neopterygii</taxon>
        <taxon>Teleostei</taxon>
        <taxon>Neoteleostei</taxon>
        <taxon>Acanthomorphata</taxon>
        <taxon>Anabantaria</taxon>
        <taxon>Synbranchiformes</taxon>
        <taxon>Mastacembelidae</taxon>
        <taxon>Mastacembelus</taxon>
    </lineage>
</organism>
<evidence type="ECO:0000313" key="1">
    <source>
        <dbReference type="Ensembl" id="ENSMAMP00000032704.2"/>
    </source>
</evidence>
<reference evidence="1" key="1">
    <citation type="submission" date="2025-08" db="UniProtKB">
        <authorList>
            <consortium name="Ensembl"/>
        </authorList>
    </citation>
    <scope>IDENTIFICATION</scope>
</reference>
<keyword evidence="2" id="KW-1185">Reference proteome</keyword>
<dbReference type="Ensembl" id="ENSMAMT00000033553.2">
    <property type="protein sequence ID" value="ENSMAMP00000032704.2"/>
    <property type="gene ID" value="ENSMAMG00000022009.2"/>
</dbReference>
<name>A0A3Q3NIL8_9TELE</name>
<dbReference type="InParanoid" id="A0A3Q3NIL8"/>
<reference evidence="1" key="2">
    <citation type="submission" date="2025-09" db="UniProtKB">
        <authorList>
            <consortium name="Ensembl"/>
        </authorList>
    </citation>
    <scope>IDENTIFICATION</scope>
</reference>
<accession>A0A3Q3NIL8</accession>
<protein>
    <submittedName>
        <fullName evidence="1">Uncharacterized protein</fullName>
    </submittedName>
</protein>
<dbReference type="AlphaFoldDB" id="A0A3Q3NIL8"/>